<organism evidence="1 2">
    <name type="scientific">Rhizophagus irregularis</name>
    <dbReference type="NCBI Taxonomy" id="588596"/>
    <lineage>
        <taxon>Eukaryota</taxon>
        <taxon>Fungi</taxon>
        <taxon>Fungi incertae sedis</taxon>
        <taxon>Mucoromycota</taxon>
        <taxon>Glomeromycotina</taxon>
        <taxon>Glomeromycetes</taxon>
        <taxon>Glomerales</taxon>
        <taxon>Glomeraceae</taxon>
        <taxon>Rhizophagus</taxon>
    </lineage>
</organism>
<name>A0A2N1M2R3_9GLOM</name>
<dbReference type="VEuPathDB" id="FungiDB:FUN_008124"/>
<evidence type="ECO:0000313" key="2">
    <source>
        <dbReference type="Proteomes" id="UP000233469"/>
    </source>
</evidence>
<dbReference type="VEuPathDB" id="FungiDB:RhiirA1_389094"/>
<dbReference type="EMBL" id="LLXL01006566">
    <property type="protein sequence ID" value="PKK55903.1"/>
    <property type="molecule type" value="Genomic_DNA"/>
</dbReference>
<dbReference type="AlphaFoldDB" id="A0A2N1M2R3"/>
<protein>
    <submittedName>
        <fullName evidence="1">Uncharacterized protein</fullName>
    </submittedName>
</protein>
<gene>
    <name evidence="1" type="ORF">RhiirC2_858824</name>
</gene>
<proteinExistence type="predicted"/>
<comment type="caution">
    <text evidence="1">The sequence shown here is derived from an EMBL/GenBank/DDBJ whole genome shotgun (WGS) entry which is preliminary data.</text>
</comment>
<evidence type="ECO:0000313" key="1">
    <source>
        <dbReference type="EMBL" id="PKK55903.1"/>
    </source>
</evidence>
<sequence length="185" mass="21864">MTGVLRHNANKGCRTCKTTKESLSAHNQDIVTTLRYHHITDEEILKISHETIMSRRDQLCTEYGLRSLPSILDKLKRERHLQTPQDVYHATAGKIGRLLKLTCELFSREGEDNFIEIWKNFEIPKRWSRLPNPITHYNSTGQMIKNRHVIRYQSVNNPTIRLMPIIYRLMAIIQITLNRRDYRLL</sequence>
<reference evidence="1 2" key="1">
    <citation type="submission" date="2016-04" db="EMBL/GenBank/DDBJ databases">
        <title>Genome analyses suggest a sexual origin of heterokaryosis in a supposedly ancient asexual fungus.</title>
        <authorList>
            <person name="Ropars J."/>
            <person name="Sedzielewska K."/>
            <person name="Noel J."/>
            <person name="Charron P."/>
            <person name="Farinelli L."/>
            <person name="Marton T."/>
            <person name="Kruger M."/>
            <person name="Pelin A."/>
            <person name="Brachmann A."/>
            <person name="Corradi N."/>
        </authorList>
    </citation>
    <scope>NUCLEOTIDE SEQUENCE [LARGE SCALE GENOMIC DNA]</scope>
    <source>
        <strain evidence="1 2">C2</strain>
    </source>
</reference>
<accession>A0A2N1M2R3</accession>
<dbReference type="Proteomes" id="UP000233469">
    <property type="component" value="Unassembled WGS sequence"/>
</dbReference>
<reference evidence="1 2" key="2">
    <citation type="submission" date="2017-10" db="EMBL/GenBank/DDBJ databases">
        <title>Extensive intraspecific genome diversity in a model arbuscular mycorrhizal fungus.</title>
        <authorList>
            <person name="Chen E.C.H."/>
            <person name="Morin E."/>
            <person name="Baudet D."/>
            <person name="Noel J."/>
            <person name="Ndikumana S."/>
            <person name="Charron P."/>
            <person name="St-Onge C."/>
            <person name="Giorgi J."/>
            <person name="Grigoriev I.V."/>
            <person name="Roux C."/>
            <person name="Martin F.M."/>
            <person name="Corradi N."/>
        </authorList>
    </citation>
    <scope>NUCLEOTIDE SEQUENCE [LARGE SCALE GENOMIC DNA]</scope>
    <source>
        <strain evidence="1 2">C2</strain>
    </source>
</reference>